<evidence type="ECO:0000256" key="6">
    <source>
        <dbReference type="SAM" id="MobiDB-lite"/>
    </source>
</evidence>
<dbReference type="GO" id="GO:0006397">
    <property type="term" value="P:mRNA processing"/>
    <property type="evidence" value="ECO:0007669"/>
    <property type="project" value="UniProtKB-KW"/>
</dbReference>
<evidence type="ECO:0000256" key="2">
    <source>
        <dbReference type="ARBA" id="ARBA00005371"/>
    </source>
</evidence>
<dbReference type="STRING" id="70415.A0A5S6QDF7"/>
<protein>
    <submittedName>
        <fullName evidence="9">Survival motor neuron Tudor domain-containing protein</fullName>
    </submittedName>
</protein>
<dbReference type="Proteomes" id="UP000046395">
    <property type="component" value="Unassembled WGS sequence"/>
</dbReference>
<dbReference type="AlphaFoldDB" id="A0A5S6QDF7"/>
<dbReference type="GO" id="GO:0008380">
    <property type="term" value="P:RNA splicing"/>
    <property type="evidence" value="ECO:0007669"/>
    <property type="project" value="UniProtKB-KW"/>
</dbReference>
<proteinExistence type="inferred from homology"/>
<feature type="domain" description="Survival Motor Neuron Gemin2-binding" evidence="7">
    <location>
        <begin position="36"/>
        <end position="58"/>
    </location>
</feature>
<keyword evidence="3" id="KW-0507">mRNA processing</keyword>
<comment type="similarity">
    <text evidence="2">Belongs to the SMN family.</text>
</comment>
<evidence type="ECO:0000259" key="7">
    <source>
        <dbReference type="Pfam" id="PF20636"/>
    </source>
</evidence>
<accession>A0A5S6QDF7</accession>
<name>A0A5S6QDF7_TRIMR</name>
<evidence type="ECO:0000256" key="1">
    <source>
        <dbReference type="ARBA" id="ARBA00004123"/>
    </source>
</evidence>
<keyword evidence="8" id="KW-1185">Reference proteome</keyword>
<feature type="region of interest" description="Disordered" evidence="6">
    <location>
        <begin position="68"/>
        <end position="90"/>
    </location>
</feature>
<dbReference type="GO" id="GO:0005634">
    <property type="term" value="C:nucleus"/>
    <property type="evidence" value="ECO:0007669"/>
    <property type="project" value="UniProtKB-SubCell"/>
</dbReference>
<keyword evidence="5" id="KW-0539">Nucleus</keyword>
<dbReference type="InterPro" id="IPR047313">
    <property type="entry name" value="SMN_C"/>
</dbReference>
<evidence type="ECO:0000256" key="5">
    <source>
        <dbReference type="ARBA" id="ARBA00023242"/>
    </source>
</evidence>
<sequence>MILKFKHDNSRRLLKRPVMSEGKSERENLHSIDFTDPDLWDDTELIAMYDAEMERYKAVVSEIDDNPETAASEGNEQNRESSSADEAEAADQNAANHLRCHFVLRGRKRYNFRKRKGRAHYKGVWKVGDICMAKFCRDGTYRKGRIYRILHRGAKLLVIFDGYEDEIGPVPVRWNHVSASDCAESNICDEKQSGIQMAANGNPPNSSLSNEFGGQPSTSLIRPPVAIPPPYLPKMDNALNSMLIAWYMAGYHAGFYQWKKGI</sequence>
<keyword evidence="4" id="KW-0508">mRNA splicing</keyword>
<dbReference type="WBParaSite" id="TMUE_1000005401.1">
    <property type="protein sequence ID" value="TMUE_1000005401.1"/>
    <property type="gene ID" value="WBGene00289637"/>
</dbReference>
<dbReference type="InterPro" id="IPR040424">
    <property type="entry name" value="Smn1"/>
</dbReference>
<comment type="subcellular location">
    <subcellularLocation>
        <location evidence="1">Nucleus</location>
    </subcellularLocation>
</comment>
<dbReference type="Gene3D" id="2.30.30.140">
    <property type="match status" value="1"/>
</dbReference>
<evidence type="ECO:0000256" key="3">
    <source>
        <dbReference type="ARBA" id="ARBA00022664"/>
    </source>
</evidence>
<dbReference type="Pfam" id="PF20636">
    <property type="entry name" value="SMN_G2-BD"/>
    <property type="match status" value="1"/>
</dbReference>
<dbReference type="SUPFAM" id="SSF63748">
    <property type="entry name" value="Tudor/PWWP/MBT"/>
    <property type="match status" value="1"/>
</dbReference>
<evidence type="ECO:0000256" key="4">
    <source>
        <dbReference type="ARBA" id="ARBA00023187"/>
    </source>
</evidence>
<evidence type="ECO:0000313" key="8">
    <source>
        <dbReference type="Proteomes" id="UP000046395"/>
    </source>
</evidence>
<evidence type="ECO:0000313" key="9">
    <source>
        <dbReference type="WBParaSite" id="TMUE_1000005401.1"/>
    </source>
</evidence>
<dbReference type="PANTHER" id="PTHR39267:SF1">
    <property type="entry name" value="SURVIVAL MOTOR NEURON PROTEIN"/>
    <property type="match status" value="1"/>
</dbReference>
<dbReference type="Pfam" id="PF20635">
    <property type="entry name" value="SMN_YG-box"/>
    <property type="match status" value="1"/>
</dbReference>
<dbReference type="PANTHER" id="PTHR39267">
    <property type="entry name" value="SURVIVAL MOTOR NEURON-LIKE PROTEIN 1"/>
    <property type="match status" value="1"/>
</dbReference>
<dbReference type="CDD" id="cd22852">
    <property type="entry name" value="SMN_C"/>
    <property type="match status" value="1"/>
</dbReference>
<reference evidence="9" key="1">
    <citation type="submission" date="2019-12" db="UniProtKB">
        <authorList>
            <consortium name="WormBaseParasite"/>
        </authorList>
    </citation>
    <scope>IDENTIFICATION</scope>
</reference>
<organism evidence="8 9">
    <name type="scientific">Trichuris muris</name>
    <name type="common">Mouse whipworm</name>
    <dbReference type="NCBI Taxonomy" id="70415"/>
    <lineage>
        <taxon>Eukaryota</taxon>
        <taxon>Metazoa</taxon>
        <taxon>Ecdysozoa</taxon>
        <taxon>Nematoda</taxon>
        <taxon>Enoplea</taxon>
        <taxon>Dorylaimia</taxon>
        <taxon>Trichinellida</taxon>
        <taxon>Trichuridae</taxon>
        <taxon>Trichuris</taxon>
    </lineage>
</organism>
<dbReference type="InterPro" id="IPR049481">
    <property type="entry name" value="SMN_G2-BD"/>
</dbReference>